<dbReference type="GO" id="GO:0004590">
    <property type="term" value="F:orotidine-5'-phosphate decarboxylase activity"/>
    <property type="evidence" value="ECO:0007669"/>
    <property type="project" value="InterPro"/>
</dbReference>
<dbReference type="Gene3D" id="3.20.20.70">
    <property type="entry name" value="Aldolase class I"/>
    <property type="match status" value="1"/>
</dbReference>
<dbReference type="RefSeq" id="WP_276649743.1">
    <property type="nucleotide sequence ID" value="NZ_JAAYSM010000382.1"/>
</dbReference>
<dbReference type="GO" id="GO:0006207">
    <property type="term" value="P:'de novo' pyrimidine nucleobase biosynthetic process"/>
    <property type="evidence" value="ECO:0007669"/>
    <property type="project" value="InterPro"/>
</dbReference>
<evidence type="ECO:0000259" key="2">
    <source>
        <dbReference type="Pfam" id="PF00215"/>
    </source>
</evidence>
<dbReference type="InterPro" id="IPR013785">
    <property type="entry name" value="Aldolase_TIM"/>
</dbReference>
<protein>
    <recommendedName>
        <fullName evidence="2">Orotidine 5'-phosphate decarboxylase domain-containing protein</fullName>
    </recommendedName>
</protein>
<dbReference type="Proteomes" id="UP000541058">
    <property type="component" value="Unassembled WGS sequence"/>
</dbReference>
<evidence type="ECO:0000313" key="3">
    <source>
        <dbReference type="EMBL" id="NLJ19295.1"/>
    </source>
</evidence>
<dbReference type="InterPro" id="IPR011060">
    <property type="entry name" value="RibuloseP-bd_barrel"/>
</dbReference>
<evidence type="ECO:0000256" key="1">
    <source>
        <dbReference type="ARBA" id="ARBA00023239"/>
    </source>
</evidence>
<feature type="domain" description="Orotidine 5'-phosphate decarboxylase" evidence="2">
    <location>
        <begin position="3"/>
        <end position="48"/>
    </location>
</feature>
<proteinExistence type="predicted"/>
<reference evidence="3 4" key="1">
    <citation type="journal article" date="2020" name="Biotechnol. Biofuels">
        <title>New insights from the biogas microbiome by comprehensive genome-resolved metagenomics of nearly 1600 species originating from multiple anaerobic digesters.</title>
        <authorList>
            <person name="Campanaro S."/>
            <person name="Treu L."/>
            <person name="Rodriguez-R L.M."/>
            <person name="Kovalovszki A."/>
            <person name="Ziels R.M."/>
            <person name="Maus I."/>
            <person name="Zhu X."/>
            <person name="Kougias P.G."/>
            <person name="Basile A."/>
            <person name="Luo G."/>
            <person name="Schluter A."/>
            <person name="Konstantinidis K.T."/>
            <person name="Angelidaki I."/>
        </authorList>
    </citation>
    <scope>NUCLEOTIDE SEQUENCE [LARGE SCALE GENOMIC DNA]</scope>
    <source>
        <strain evidence="3">AS23ysBPME_34</strain>
    </source>
</reference>
<dbReference type="AlphaFoldDB" id="A0A7X8C5D5"/>
<dbReference type="InterPro" id="IPR001754">
    <property type="entry name" value="OMPdeCOase_dom"/>
</dbReference>
<sequence>MTKPIIALDFPNASSATEFLSQFENESLYVKVGMELYYQAGASLLSYLLYCTLV</sequence>
<organism evidence="3 4">
    <name type="scientific">Globicatella sulfidifaciens</name>
    <dbReference type="NCBI Taxonomy" id="136093"/>
    <lineage>
        <taxon>Bacteria</taxon>
        <taxon>Bacillati</taxon>
        <taxon>Bacillota</taxon>
        <taxon>Bacilli</taxon>
        <taxon>Lactobacillales</taxon>
        <taxon>Aerococcaceae</taxon>
        <taxon>Globicatella</taxon>
    </lineage>
</organism>
<name>A0A7X8C5D5_9LACT</name>
<dbReference type="EMBL" id="JAAYSM010000382">
    <property type="protein sequence ID" value="NLJ19295.1"/>
    <property type="molecule type" value="Genomic_DNA"/>
</dbReference>
<evidence type="ECO:0000313" key="4">
    <source>
        <dbReference type="Proteomes" id="UP000541058"/>
    </source>
</evidence>
<comment type="caution">
    <text evidence="3">The sequence shown here is derived from an EMBL/GenBank/DDBJ whole genome shotgun (WGS) entry which is preliminary data.</text>
</comment>
<accession>A0A7X8C5D5</accession>
<keyword evidence="1" id="KW-0456">Lyase</keyword>
<gene>
    <name evidence="3" type="ORF">GX355_10610</name>
</gene>
<dbReference type="Pfam" id="PF00215">
    <property type="entry name" value="OMPdecase"/>
    <property type="match status" value="1"/>
</dbReference>
<dbReference type="SUPFAM" id="SSF51366">
    <property type="entry name" value="Ribulose-phoshate binding barrel"/>
    <property type="match status" value="1"/>
</dbReference>